<name>A0A9X4L082_9BACL</name>
<evidence type="ECO:0000256" key="1">
    <source>
        <dbReference type="ARBA" id="ARBA00006479"/>
    </source>
</evidence>
<dbReference type="SUPFAM" id="SSF53067">
    <property type="entry name" value="Actin-like ATPase domain"/>
    <property type="match status" value="1"/>
</dbReference>
<sequence length="327" mass="33120">MSLLAGIDIGGTKCAVSLGRPSMDGIEIVGKHMLPTAGTPDFMIGSLLDGLDALLAAAGAAAPAAVGISCGGPLDAGRGLILSPPNLPGWDLVDIVGAVRRRHDVPVALENDANAGALAEWQWGAGRGTDHMVFLTFGTGLGAGLILNGRLYAGANGMAGEAGHMRLSAFGPVGYGKQGSFEGFCSGGGIAQLAASLALEQFQRGHAPSYCASVSELGGVTAQRVGEAALAGDETALEALRISGDRLGRGLALIVDLLNPERIVIGSVYAKLRSLLEPPMLAALQREALTHALDACSVLPAALGDRIGDYAGLSVASDALRRSAHSL</sequence>
<dbReference type="CDD" id="cd23763">
    <property type="entry name" value="ASKHA_ATPase_ROK"/>
    <property type="match status" value="1"/>
</dbReference>
<dbReference type="InterPro" id="IPR000600">
    <property type="entry name" value="ROK"/>
</dbReference>
<dbReference type="PANTHER" id="PTHR18964">
    <property type="entry name" value="ROK (REPRESSOR, ORF, KINASE) FAMILY"/>
    <property type="match status" value="1"/>
</dbReference>
<protein>
    <submittedName>
        <fullName evidence="2">ROK family protein</fullName>
    </submittedName>
</protein>
<dbReference type="EMBL" id="JAPDIA010000008">
    <property type="protein sequence ID" value="MDG0813736.1"/>
    <property type="molecule type" value="Genomic_DNA"/>
</dbReference>
<keyword evidence="3" id="KW-1185">Reference proteome</keyword>
<proteinExistence type="inferred from homology"/>
<dbReference type="InterPro" id="IPR043129">
    <property type="entry name" value="ATPase_NBD"/>
</dbReference>
<organism evidence="2 3">
    <name type="scientific">Cohnella rhizosphaerae</name>
    <dbReference type="NCBI Taxonomy" id="1457232"/>
    <lineage>
        <taxon>Bacteria</taxon>
        <taxon>Bacillati</taxon>
        <taxon>Bacillota</taxon>
        <taxon>Bacilli</taxon>
        <taxon>Bacillales</taxon>
        <taxon>Paenibacillaceae</taxon>
        <taxon>Cohnella</taxon>
    </lineage>
</organism>
<dbReference type="PANTHER" id="PTHR18964:SF173">
    <property type="entry name" value="GLUCOKINASE"/>
    <property type="match status" value="1"/>
</dbReference>
<comment type="caution">
    <text evidence="2">The sequence shown here is derived from an EMBL/GenBank/DDBJ whole genome shotgun (WGS) entry which is preliminary data.</text>
</comment>
<dbReference type="AlphaFoldDB" id="A0A9X4L082"/>
<evidence type="ECO:0000313" key="3">
    <source>
        <dbReference type="Proteomes" id="UP001153404"/>
    </source>
</evidence>
<accession>A0A9X4L082</accession>
<gene>
    <name evidence="2" type="ORF">OMP40_33935</name>
</gene>
<dbReference type="Pfam" id="PF00480">
    <property type="entry name" value="ROK"/>
    <property type="match status" value="1"/>
</dbReference>
<reference evidence="2" key="1">
    <citation type="submission" date="2022-10" db="EMBL/GenBank/DDBJ databases">
        <title>Comparative genomic analysis of Cohnella hashimotonis sp. nov., isolated from the International Space Station.</title>
        <authorList>
            <person name="Simpson A."/>
            <person name="Venkateswaran K."/>
        </authorList>
    </citation>
    <scope>NUCLEOTIDE SEQUENCE</scope>
    <source>
        <strain evidence="2">DSM 28161</strain>
    </source>
</reference>
<dbReference type="Proteomes" id="UP001153404">
    <property type="component" value="Unassembled WGS sequence"/>
</dbReference>
<dbReference type="Gene3D" id="3.30.420.40">
    <property type="match status" value="2"/>
</dbReference>
<comment type="similarity">
    <text evidence="1">Belongs to the ROK (NagC/XylR) family.</text>
</comment>
<evidence type="ECO:0000313" key="2">
    <source>
        <dbReference type="EMBL" id="MDG0813736.1"/>
    </source>
</evidence>
<dbReference type="RefSeq" id="WP_277537886.1">
    <property type="nucleotide sequence ID" value="NZ_JAPDIA010000008.1"/>
</dbReference>